<feature type="compositionally biased region" description="Low complexity" evidence="1">
    <location>
        <begin position="164"/>
        <end position="173"/>
    </location>
</feature>
<reference evidence="2" key="1">
    <citation type="submission" date="2020-10" db="EMBL/GenBank/DDBJ databases">
        <title>Diversity and distribution of actinomycetes associated with coral in the coast of Hainan.</title>
        <authorList>
            <person name="Li F."/>
        </authorList>
    </citation>
    <scope>NUCLEOTIDE SEQUENCE</scope>
    <source>
        <strain evidence="2">HNM0983</strain>
    </source>
</reference>
<feature type="region of interest" description="Disordered" evidence="1">
    <location>
        <begin position="47"/>
        <end position="80"/>
    </location>
</feature>
<dbReference type="RefSeq" id="WP_193928672.1">
    <property type="nucleotide sequence ID" value="NZ_JADEYC010000019.1"/>
</dbReference>
<dbReference type="EMBL" id="JADEYC010000019">
    <property type="protein sequence ID" value="MBE9375226.1"/>
    <property type="molecule type" value="Genomic_DNA"/>
</dbReference>
<feature type="region of interest" description="Disordered" evidence="1">
    <location>
        <begin position="111"/>
        <end position="219"/>
    </location>
</feature>
<protein>
    <submittedName>
        <fullName evidence="2">Uncharacterized protein</fullName>
    </submittedName>
</protein>
<comment type="caution">
    <text evidence="2">The sequence shown here is derived from an EMBL/GenBank/DDBJ whole genome shotgun (WGS) entry which is preliminary data.</text>
</comment>
<dbReference type="Proteomes" id="UP000598360">
    <property type="component" value="Unassembled WGS sequence"/>
</dbReference>
<sequence>MLVPLLCAVPAGGISGFALFGVLLVCFAAGTAAGEFLLGRVWRFPVSQSPEPSPGAADERAPERPRELPPAGMPRTARTSGEAAAFAFSGDAGSLLEITLLAARGPRVPDPAEGVVPGSAALAPDERPLRPGPVGGDGPNATDPVEPGRDVPDGSGGRPEAAAEDATAHAVVPQPAPPVAQSDAEHPFPGAVRAKADGRSPDKGYRVKGNARSKLYHTMQSPYYERTKATVWFRSAAEAEQAGFSPWNWRTQNDN</sequence>
<evidence type="ECO:0000256" key="1">
    <source>
        <dbReference type="SAM" id="MobiDB-lite"/>
    </source>
</evidence>
<proteinExistence type="predicted"/>
<organism evidence="2 3">
    <name type="scientific">Saccharopolyspora montiporae</name>
    <dbReference type="NCBI Taxonomy" id="2781240"/>
    <lineage>
        <taxon>Bacteria</taxon>
        <taxon>Bacillati</taxon>
        <taxon>Actinomycetota</taxon>
        <taxon>Actinomycetes</taxon>
        <taxon>Pseudonocardiales</taxon>
        <taxon>Pseudonocardiaceae</taxon>
        <taxon>Saccharopolyspora</taxon>
    </lineage>
</organism>
<accession>A0A929BAG5</accession>
<gene>
    <name evidence="2" type="ORF">IQ251_12305</name>
</gene>
<feature type="compositionally biased region" description="Basic and acidic residues" evidence="1">
    <location>
        <begin position="57"/>
        <end position="67"/>
    </location>
</feature>
<name>A0A929BAG5_9PSEU</name>
<dbReference type="AlphaFoldDB" id="A0A929BAG5"/>
<feature type="compositionally biased region" description="Basic and acidic residues" evidence="1">
    <location>
        <begin position="194"/>
        <end position="205"/>
    </location>
</feature>
<keyword evidence="3" id="KW-1185">Reference proteome</keyword>
<evidence type="ECO:0000313" key="2">
    <source>
        <dbReference type="EMBL" id="MBE9375226.1"/>
    </source>
</evidence>
<evidence type="ECO:0000313" key="3">
    <source>
        <dbReference type="Proteomes" id="UP000598360"/>
    </source>
</evidence>